<dbReference type="InterPro" id="IPR013783">
    <property type="entry name" value="Ig-like_fold"/>
</dbReference>
<sequence>MMLKCRRAVMLLISCALLLAALVPVAAQAYEGEKIYAKKLKKSVSEISVVDYGQGGADVIDTWNEGILGRKTGEWLYCTEPHVRFREGYKTGVPAEEHMSEESIQLIGALMYWYDEHMCGGTDSTDEYLFRQEIVWNILNLEKKWRPDCRYEHGLGEKCGSGHSLESHRENLFSEGLDWAEENSEYVETEATVYEGDGQPLMDLTYKWSPEGTLKICKLSAEPDLTDGNGCYSLDGAEYRVYSDEKCTDMICKFTTDKTGKTGEKVIAAGEYYVREYKAPAGYALDRNIYPVTVEKGGEETLNLYDAPQMNPVDILVRKTDADTGKNEPSGAADLKGAQFTVCYYPGLYDSAPSGQPERTWVFGTDEEGVCRLDESSLISGDPLYTDSEGKAALPLGTVTIRETKAPEGYQINTGTFIRQITADGTSEHISTYVRVDVPEEIIRGELQIVKVGQDADGKAGEKKPLEGAVFEITSKTTGESFRIKTDKEGYASSGQAGGLPFDTYVVSEVVTPAGYEPVEDFEITVREEGQILHYILEDKLITAPVQLVKLASDTGKVIPVAGARFQLLDSGKKPVEMTAGDSKEESVSIFTTDEAGSFVLPEKLPAGVYYFREVTAPAGYLAGGEDIRFEVTESSGWDEPVVVQAEDSPVKGRIRVQKTDDKGRKPVSGAVLEIIAKEDIITPDKEVRLKKGTVADTVTTDKNGKAESKDLFPGNYSVREKSAPEGYVLNTGTHDVELKYKDQDTAVVYGDVRITDEFVKGKIRITKTDSETGKIIPVKAEFEITAAEDIVTSDGTVRVKKGTVVDTVATGKDGKGSSKELFPGKYAVTEKNAPFGYLLNSQTFNVELAYKDQNTPVVYGDLTVADAPAMGKIRITKSDEYTEETLKDAVFSIIAAEDITTADGTVRAAKGTVVAEITSGEDGIAESKPLYPGKYIIREDKQPAGYIFPEQNEWPVELKYQDQNTAVVTVTEKIRNRPTVVIIDKKVTGSEQRLSGVKFVIWNKDKDDPVDPGMTYKEVYKTDRNGQIRIEAPEPGRYCVQEVDGVPGYSMDPDVHEFVISEDGRIEEQEEYTLTVENRKTEIAETNALSVDTDSKETYPWKKTTVKDSVSLVNIQPGEDYRLTGVLADPETGEMLREGGTPEGELLTAELEFTGTDPEMTVDVTFEFDASPFAGRSLVVYEYLFQKDVLISEHTDPEDVKQQFCIAAPEMGTTAVSAETGTHEAETGETAVIRDKVEYKNIIPGNYVLKGILMDRESGKPLLINGEKITAEKELKISETEGTAEVEFTLDASGLNGRSVVVFEYLYRKGYEQPAASHEDIRDKGQTVIFRDKIMPQTGDTSSVIPLLLLAAAGAGTAAILLFFRREKQRRGKGNGCRHRKKKVIK</sequence>
<accession>A0A9D2U5U1</accession>
<feature type="domain" description="SpaA-like prealbumin fold" evidence="6">
    <location>
        <begin position="227"/>
        <end position="306"/>
    </location>
</feature>
<feature type="domain" description="SpaA-like prealbumin fold" evidence="6">
    <location>
        <begin position="872"/>
        <end position="973"/>
    </location>
</feature>
<keyword evidence="3 5" id="KW-0732">Signal</keyword>
<feature type="domain" description="SpaA-like prealbumin fold" evidence="6">
    <location>
        <begin position="986"/>
        <end position="1067"/>
    </location>
</feature>
<dbReference type="Gene3D" id="2.60.40.10">
    <property type="entry name" value="Immunoglobulins"/>
    <property type="match status" value="8"/>
</dbReference>
<keyword evidence="4" id="KW-0812">Transmembrane</keyword>
<dbReference type="InterPro" id="IPR041100">
    <property type="entry name" value="TQ"/>
</dbReference>
<feature type="domain" description="SpaA-like prealbumin fold" evidence="6">
    <location>
        <begin position="653"/>
        <end position="748"/>
    </location>
</feature>
<feature type="signal peptide" evidence="5">
    <location>
        <begin position="1"/>
        <end position="29"/>
    </location>
</feature>
<dbReference type="Gene3D" id="2.60.40.3930">
    <property type="match status" value="2"/>
</dbReference>
<dbReference type="SUPFAM" id="SSF49478">
    <property type="entry name" value="Cna protein B-type domain"/>
    <property type="match status" value="1"/>
</dbReference>
<dbReference type="InterPro" id="IPR041033">
    <property type="entry name" value="SpaA_PFL_dom_1"/>
</dbReference>
<dbReference type="Pfam" id="PF18202">
    <property type="entry name" value="TQ"/>
    <property type="match status" value="2"/>
</dbReference>
<feature type="chain" id="PRO_5039555742" evidence="5">
    <location>
        <begin position="30"/>
        <end position="1387"/>
    </location>
</feature>
<feature type="domain" description="T-Q ester bond containing" evidence="7">
    <location>
        <begin position="1087"/>
        <end position="1205"/>
    </location>
</feature>
<dbReference type="PANTHER" id="PTHR36108">
    <property type="entry name" value="COLOSSIN-B-RELATED"/>
    <property type="match status" value="1"/>
</dbReference>
<comment type="similarity">
    <text evidence="1">Belongs to the serine-aspartate repeat-containing protein (SDr) family.</text>
</comment>
<evidence type="ECO:0000259" key="6">
    <source>
        <dbReference type="Pfam" id="PF17802"/>
    </source>
</evidence>
<proteinExistence type="inferred from homology"/>
<feature type="domain" description="SpaA-like prealbumin fold" evidence="6">
    <location>
        <begin position="762"/>
        <end position="854"/>
    </location>
</feature>
<feature type="domain" description="T-Q ester bond containing" evidence="7">
    <location>
        <begin position="1210"/>
        <end position="1329"/>
    </location>
</feature>
<organism evidence="8 9">
    <name type="scientific">Candidatus Mediterraneibacter quadrami</name>
    <dbReference type="NCBI Taxonomy" id="2838684"/>
    <lineage>
        <taxon>Bacteria</taxon>
        <taxon>Bacillati</taxon>
        <taxon>Bacillota</taxon>
        <taxon>Clostridia</taxon>
        <taxon>Lachnospirales</taxon>
        <taxon>Lachnospiraceae</taxon>
        <taxon>Mediterraneibacter</taxon>
    </lineage>
</organism>
<gene>
    <name evidence="8" type="ORF">H9910_02330</name>
</gene>
<evidence type="ECO:0000256" key="3">
    <source>
        <dbReference type="ARBA" id="ARBA00022729"/>
    </source>
</evidence>
<feature type="domain" description="SpaA-like prealbumin fold" evidence="6">
    <location>
        <begin position="328"/>
        <end position="426"/>
    </location>
</feature>
<name>A0A9D2U5U1_9FIRM</name>
<feature type="domain" description="SpaA-like prealbumin fold" evidence="6">
    <location>
        <begin position="462"/>
        <end position="532"/>
    </location>
</feature>
<comment type="caution">
    <text evidence="8">The sequence shown here is derived from an EMBL/GenBank/DDBJ whole genome shotgun (WGS) entry which is preliminary data.</text>
</comment>
<evidence type="ECO:0000256" key="4">
    <source>
        <dbReference type="SAM" id="Phobius"/>
    </source>
</evidence>
<dbReference type="NCBIfam" id="NF033903">
    <property type="entry name" value="VaFE_rpt"/>
    <property type="match status" value="2"/>
</dbReference>
<dbReference type="NCBIfam" id="TIGR01167">
    <property type="entry name" value="LPXTG_anchor"/>
    <property type="match status" value="1"/>
</dbReference>
<protein>
    <submittedName>
        <fullName evidence="8">VaFE repeat-containing surface-anchored protein</fullName>
    </submittedName>
</protein>
<keyword evidence="2" id="KW-0964">Secreted</keyword>
<evidence type="ECO:0000256" key="5">
    <source>
        <dbReference type="SAM" id="SignalP"/>
    </source>
</evidence>
<evidence type="ECO:0000313" key="8">
    <source>
        <dbReference type="EMBL" id="HJD41835.1"/>
    </source>
</evidence>
<reference evidence="8" key="1">
    <citation type="journal article" date="2021" name="PeerJ">
        <title>Extensive microbial diversity within the chicken gut microbiome revealed by metagenomics and culture.</title>
        <authorList>
            <person name="Gilroy R."/>
            <person name="Ravi A."/>
            <person name="Getino M."/>
            <person name="Pursley I."/>
            <person name="Horton D.L."/>
            <person name="Alikhan N.F."/>
            <person name="Baker D."/>
            <person name="Gharbi K."/>
            <person name="Hall N."/>
            <person name="Watson M."/>
            <person name="Adriaenssens E.M."/>
            <person name="Foster-Nyarko E."/>
            <person name="Jarju S."/>
            <person name="Secka A."/>
            <person name="Antonio M."/>
            <person name="Oren A."/>
            <person name="Chaudhuri R.R."/>
            <person name="La Ragione R."/>
            <person name="Hildebrand F."/>
            <person name="Pallen M.J."/>
        </authorList>
    </citation>
    <scope>NUCLEOTIDE SEQUENCE</scope>
    <source>
        <strain evidence="8">ChiBcec15-3976</strain>
    </source>
</reference>
<dbReference type="Pfam" id="PF17802">
    <property type="entry name" value="SpaA"/>
    <property type="match status" value="8"/>
</dbReference>
<dbReference type="Proteomes" id="UP000823909">
    <property type="component" value="Unassembled WGS sequence"/>
</dbReference>
<keyword evidence="4" id="KW-0472">Membrane</keyword>
<keyword evidence="4" id="KW-1133">Transmembrane helix</keyword>
<evidence type="ECO:0000259" key="7">
    <source>
        <dbReference type="Pfam" id="PF18202"/>
    </source>
</evidence>
<evidence type="ECO:0000313" key="9">
    <source>
        <dbReference type="Proteomes" id="UP000823909"/>
    </source>
</evidence>
<reference evidence="8" key="2">
    <citation type="submission" date="2021-04" db="EMBL/GenBank/DDBJ databases">
        <authorList>
            <person name="Gilroy R."/>
        </authorList>
    </citation>
    <scope>NUCLEOTIDE SEQUENCE</scope>
    <source>
        <strain evidence="8">ChiBcec15-3976</strain>
    </source>
</reference>
<feature type="domain" description="SpaA-like prealbumin fold" evidence="6">
    <location>
        <begin position="546"/>
        <end position="636"/>
    </location>
</feature>
<evidence type="ECO:0000256" key="2">
    <source>
        <dbReference type="ARBA" id="ARBA00022525"/>
    </source>
</evidence>
<feature type="transmembrane region" description="Helical" evidence="4">
    <location>
        <begin position="1345"/>
        <end position="1365"/>
    </location>
</feature>
<evidence type="ECO:0000256" key="1">
    <source>
        <dbReference type="ARBA" id="ARBA00007257"/>
    </source>
</evidence>
<dbReference type="EMBL" id="DWUU01000018">
    <property type="protein sequence ID" value="HJD41835.1"/>
    <property type="molecule type" value="Genomic_DNA"/>
</dbReference>
<dbReference type="PANTHER" id="PTHR36108:SF13">
    <property type="entry name" value="COLOSSIN-B-RELATED"/>
    <property type="match status" value="1"/>
</dbReference>